<evidence type="ECO:0000313" key="1">
    <source>
        <dbReference type="EMBL" id="KAF2647226.1"/>
    </source>
</evidence>
<dbReference type="OrthoDB" id="4521980at2759"/>
<dbReference type="EMBL" id="MU004655">
    <property type="protein sequence ID" value="KAF2647226.1"/>
    <property type="molecule type" value="Genomic_DNA"/>
</dbReference>
<sequence>MREPGTAQWGLRISNADLTKLKAGFEPQHQDHKWRIWVSDQSEGGNMSITLTRAMHSMDICILHVKPDGGSDGSYSIEAFTWEQNINGVRISEEQAKKRVVVLSRDLLGCDIEAMPEYGT</sequence>
<organism evidence="1 2">
    <name type="scientific">Lophiostoma macrostomum CBS 122681</name>
    <dbReference type="NCBI Taxonomy" id="1314788"/>
    <lineage>
        <taxon>Eukaryota</taxon>
        <taxon>Fungi</taxon>
        <taxon>Dikarya</taxon>
        <taxon>Ascomycota</taxon>
        <taxon>Pezizomycotina</taxon>
        <taxon>Dothideomycetes</taxon>
        <taxon>Pleosporomycetidae</taxon>
        <taxon>Pleosporales</taxon>
        <taxon>Lophiostomataceae</taxon>
        <taxon>Lophiostoma</taxon>
    </lineage>
</organism>
<accession>A0A6A6SHH6</accession>
<gene>
    <name evidence="1" type="ORF">K491DRAFT_644271</name>
</gene>
<dbReference type="Proteomes" id="UP000799324">
    <property type="component" value="Unassembled WGS sequence"/>
</dbReference>
<reference evidence="1" key="1">
    <citation type="journal article" date="2020" name="Stud. Mycol.">
        <title>101 Dothideomycetes genomes: a test case for predicting lifestyles and emergence of pathogens.</title>
        <authorList>
            <person name="Haridas S."/>
            <person name="Albert R."/>
            <person name="Binder M."/>
            <person name="Bloem J."/>
            <person name="Labutti K."/>
            <person name="Salamov A."/>
            <person name="Andreopoulos B."/>
            <person name="Baker S."/>
            <person name="Barry K."/>
            <person name="Bills G."/>
            <person name="Bluhm B."/>
            <person name="Cannon C."/>
            <person name="Castanera R."/>
            <person name="Culley D."/>
            <person name="Daum C."/>
            <person name="Ezra D."/>
            <person name="Gonzalez J."/>
            <person name="Henrissat B."/>
            <person name="Kuo A."/>
            <person name="Liang C."/>
            <person name="Lipzen A."/>
            <person name="Lutzoni F."/>
            <person name="Magnuson J."/>
            <person name="Mondo S."/>
            <person name="Nolan M."/>
            <person name="Ohm R."/>
            <person name="Pangilinan J."/>
            <person name="Park H.-J."/>
            <person name="Ramirez L."/>
            <person name="Alfaro M."/>
            <person name="Sun H."/>
            <person name="Tritt A."/>
            <person name="Yoshinaga Y."/>
            <person name="Zwiers L.-H."/>
            <person name="Turgeon B."/>
            <person name="Goodwin S."/>
            <person name="Spatafora J."/>
            <person name="Crous P."/>
            <person name="Grigoriev I."/>
        </authorList>
    </citation>
    <scope>NUCLEOTIDE SEQUENCE</scope>
    <source>
        <strain evidence="1">CBS 122681</strain>
    </source>
</reference>
<evidence type="ECO:0000313" key="2">
    <source>
        <dbReference type="Proteomes" id="UP000799324"/>
    </source>
</evidence>
<keyword evidence="2" id="KW-1185">Reference proteome</keyword>
<protein>
    <submittedName>
        <fullName evidence="1">Uncharacterized protein</fullName>
    </submittedName>
</protein>
<dbReference type="AlphaFoldDB" id="A0A6A6SHH6"/>
<name>A0A6A6SHH6_9PLEO</name>
<proteinExistence type="predicted"/>